<organism evidence="3 4">
    <name type="scientific">Vanilla planifolia</name>
    <name type="common">Vanilla</name>
    <dbReference type="NCBI Taxonomy" id="51239"/>
    <lineage>
        <taxon>Eukaryota</taxon>
        <taxon>Viridiplantae</taxon>
        <taxon>Streptophyta</taxon>
        <taxon>Embryophyta</taxon>
        <taxon>Tracheophyta</taxon>
        <taxon>Spermatophyta</taxon>
        <taxon>Magnoliopsida</taxon>
        <taxon>Liliopsida</taxon>
        <taxon>Asparagales</taxon>
        <taxon>Orchidaceae</taxon>
        <taxon>Vanilloideae</taxon>
        <taxon>Vanilleae</taxon>
        <taxon>Vanilla</taxon>
    </lineage>
</organism>
<feature type="domain" description="DUF632" evidence="2">
    <location>
        <begin position="70"/>
        <end position="260"/>
    </location>
</feature>
<dbReference type="InterPro" id="IPR006867">
    <property type="entry name" value="DUF632"/>
</dbReference>
<feature type="signal peptide" evidence="1">
    <location>
        <begin position="1"/>
        <end position="20"/>
    </location>
</feature>
<dbReference type="PANTHER" id="PTHR21450:SF35">
    <property type="entry name" value="TRANSCRIPTION FACTOR, PUTATIVE (DUF630 AND DUF632)-RELATED"/>
    <property type="match status" value="1"/>
</dbReference>
<dbReference type="EMBL" id="JADCNM010000004">
    <property type="protein sequence ID" value="KAG0486899.1"/>
    <property type="molecule type" value="Genomic_DNA"/>
</dbReference>
<evidence type="ECO:0000256" key="1">
    <source>
        <dbReference type="SAM" id="SignalP"/>
    </source>
</evidence>
<dbReference type="Proteomes" id="UP000639772">
    <property type="component" value="Unassembled WGS sequence"/>
</dbReference>
<dbReference type="PANTHER" id="PTHR21450">
    <property type="entry name" value="PROTEIN ALTERED PHOSPHATE STARVATION RESPONSE 1"/>
    <property type="match status" value="1"/>
</dbReference>
<reference evidence="3 4" key="1">
    <citation type="journal article" date="2020" name="Nat. Food">
        <title>A phased Vanilla planifolia genome enables genetic improvement of flavour and production.</title>
        <authorList>
            <person name="Hasing T."/>
            <person name="Tang H."/>
            <person name="Brym M."/>
            <person name="Khazi F."/>
            <person name="Huang T."/>
            <person name="Chambers A.H."/>
        </authorList>
    </citation>
    <scope>NUCLEOTIDE SEQUENCE [LARGE SCALE GENOMIC DNA]</scope>
    <source>
        <tissue evidence="3">Leaf</tissue>
    </source>
</reference>
<name>A0A835RDF6_VANPL</name>
<evidence type="ECO:0000313" key="4">
    <source>
        <dbReference type="Proteomes" id="UP000639772"/>
    </source>
</evidence>
<protein>
    <recommendedName>
        <fullName evidence="2">DUF632 domain-containing protein</fullName>
    </recommendedName>
</protein>
<dbReference type="AlphaFoldDB" id="A0A835RDF6"/>
<sequence length="262" mass="29736">MTKFFRKMACFKSCFSLVSCMLQGKECAASGYVVYKQTMLFFCTSNCWLAVTGSMMFNKFPCVVEPWQPVAEVTTWSSTISFASSPSSCKKHTACALEDGNGGGATKSGEEFCMISGRHSCTLERLYAWEKKLFDEVKASETIRKEYDQKCRLLANSYARDLKSEAIDRTRALVKDLHSQLFVSIQAVDLISKKIEQLRDDELQPQIVELMHGLVLMWKGMLKCHHAQFITISLAYHAKSSIKTVNKTSYMQALMQLYDENH</sequence>
<evidence type="ECO:0000259" key="2">
    <source>
        <dbReference type="Pfam" id="PF04782"/>
    </source>
</evidence>
<accession>A0A835RDF6</accession>
<dbReference type="OrthoDB" id="1871118at2759"/>
<dbReference type="Pfam" id="PF04782">
    <property type="entry name" value="DUF632"/>
    <property type="match status" value="1"/>
</dbReference>
<proteinExistence type="predicted"/>
<feature type="chain" id="PRO_5032571631" description="DUF632 domain-containing protein" evidence="1">
    <location>
        <begin position="21"/>
        <end position="262"/>
    </location>
</feature>
<comment type="caution">
    <text evidence="3">The sequence shown here is derived from an EMBL/GenBank/DDBJ whole genome shotgun (WGS) entry which is preliminary data.</text>
</comment>
<evidence type="ECO:0000313" key="3">
    <source>
        <dbReference type="EMBL" id="KAG0486899.1"/>
    </source>
</evidence>
<keyword evidence="1" id="KW-0732">Signal</keyword>
<gene>
    <name evidence="3" type="ORF">HPP92_008994</name>
</gene>